<dbReference type="InterPro" id="IPR014756">
    <property type="entry name" value="Ig_E-set"/>
</dbReference>
<reference evidence="3" key="1">
    <citation type="submission" date="2025-08" db="UniProtKB">
        <authorList>
            <consortium name="RefSeq"/>
        </authorList>
    </citation>
    <scope>IDENTIFICATION</scope>
    <source>
        <tissue evidence="3">Sperm</tissue>
    </source>
</reference>
<gene>
    <name evidence="3" type="primary">LOC116957365</name>
</gene>
<dbReference type="Proteomes" id="UP001318040">
    <property type="component" value="Chromosome 73"/>
</dbReference>
<dbReference type="Gene3D" id="2.60.40.10">
    <property type="entry name" value="Immunoglobulins"/>
    <property type="match status" value="1"/>
</dbReference>
<name>A0AAJ7XIA7_PETMA</name>
<feature type="region of interest" description="Disordered" evidence="1">
    <location>
        <begin position="1"/>
        <end position="32"/>
    </location>
</feature>
<dbReference type="KEGG" id="pmrn:116957365"/>
<organism evidence="2 3">
    <name type="scientific">Petromyzon marinus</name>
    <name type="common">Sea lamprey</name>
    <dbReference type="NCBI Taxonomy" id="7757"/>
    <lineage>
        <taxon>Eukaryota</taxon>
        <taxon>Metazoa</taxon>
        <taxon>Chordata</taxon>
        <taxon>Craniata</taxon>
        <taxon>Vertebrata</taxon>
        <taxon>Cyclostomata</taxon>
        <taxon>Hyperoartia</taxon>
        <taxon>Petromyzontiformes</taxon>
        <taxon>Petromyzontidae</taxon>
        <taxon>Petromyzon</taxon>
    </lineage>
</organism>
<accession>A0AAJ7XIA7</accession>
<dbReference type="AlphaFoldDB" id="A0AAJ7XIA7"/>
<feature type="compositionally biased region" description="Basic and acidic residues" evidence="1">
    <location>
        <begin position="8"/>
        <end position="29"/>
    </location>
</feature>
<evidence type="ECO:0000313" key="2">
    <source>
        <dbReference type="Proteomes" id="UP001318040"/>
    </source>
</evidence>
<proteinExistence type="predicted"/>
<dbReference type="InterPro" id="IPR013783">
    <property type="entry name" value="Ig-like_fold"/>
</dbReference>
<keyword evidence="2" id="KW-1185">Reference proteome</keyword>
<dbReference type="SUPFAM" id="SSF81296">
    <property type="entry name" value="E set domains"/>
    <property type="match status" value="1"/>
</dbReference>
<sequence length="77" mass="8483">MYSSQGGDPRDDLLHCRHRHADDGGERTPHAMKHTGNVIYNVTYTVPEMGNSILIVKWGDDCIPGSLFCITMSGSYG</sequence>
<evidence type="ECO:0000313" key="3">
    <source>
        <dbReference type="RefSeq" id="XP_032835370.1"/>
    </source>
</evidence>
<evidence type="ECO:0000256" key="1">
    <source>
        <dbReference type="SAM" id="MobiDB-lite"/>
    </source>
</evidence>
<protein>
    <submittedName>
        <fullName evidence="3">Filamin-B-like</fullName>
    </submittedName>
</protein>
<dbReference type="RefSeq" id="XP_032835370.1">
    <property type="nucleotide sequence ID" value="XM_032979479.1"/>
</dbReference>